<keyword evidence="3" id="KW-0255">Endonuclease</keyword>
<evidence type="ECO:0000256" key="3">
    <source>
        <dbReference type="ARBA" id="ARBA00022759"/>
    </source>
</evidence>
<organism evidence="10 11">
    <name type="scientific">Phytophthora palmivora</name>
    <dbReference type="NCBI Taxonomy" id="4796"/>
    <lineage>
        <taxon>Eukaryota</taxon>
        <taxon>Sar</taxon>
        <taxon>Stramenopiles</taxon>
        <taxon>Oomycota</taxon>
        <taxon>Peronosporomycetes</taxon>
        <taxon>Peronosporales</taxon>
        <taxon>Peronosporaceae</taxon>
        <taxon>Phytophthora</taxon>
    </lineage>
</organism>
<keyword evidence="5" id="KW-0460">Magnesium</keyword>
<dbReference type="EMBL" id="NCKW01000004">
    <property type="protein sequence ID" value="POM81908.1"/>
    <property type="molecule type" value="Genomic_DNA"/>
</dbReference>
<dbReference type="PANTHER" id="PTHR42648:SF11">
    <property type="entry name" value="TRANSPOSON TY4-P GAG-POL POLYPROTEIN"/>
    <property type="match status" value="1"/>
</dbReference>
<dbReference type="OrthoDB" id="413361at2759"/>
<keyword evidence="2" id="KW-0479">Metal-binding</keyword>
<evidence type="ECO:0000256" key="1">
    <source>
        <dbReference type="ARBA" id="ARBA00022722"/>
    </source>
</evidence>
<dbReference type="GO" id="GO:0015074">
    <property type="term" value="P:DNA integration"/>
    <property type="evidence" value="ECO:0007669"/>
    <property type="project" value="UniProtKB-KW"/>
</dbReference>
<sequence length="176" mass="20266">MGHLNFRIIQELAKAKSVAVMGLSNFDPSKTTSALQRKHKAFSVQKLEKSITTKTSTMMKSNTCKVTMLESMRNWEVIYLRKYNTHALFTNVYTPQQKGVAERHNRTLLERKRAFLIDANLPQVLCIKHIANLINMTPSSVTDRVTPHEKRFKRKPSAHYIKVFGCTAYAHIPELY</sequence>
<dbReference type="Gene3D" id="3.30.420.10">
    <property type="entry name" value="Ribonuclease H-like superfamily/Ribonuclease H"/>
    <property type="match status" value="1"/>
</dbReference>
<dbReference type="SUPFAM" id="SSF53098">
    <property type="entry name" value="Ribonuclease H-like"/>
    <property type="match status" value="1"/>
</dbReference>
<gene>
    <name evidence="10" type="ORF">PHPALM_67</name>
</gene>
<evidence type="ECO:0000256" key="5">
    <source>
        <dbReference type="ARBA" id="ARBA00022842"/>
    </source>
</evidence>
<reference evidence="10 11" key="1">
    <citation type="journal article" date="2017" name="Genome Biol. Evol.">
        <title>Phytophthora megakarya and P. palmivora, closely related causal agents of cacao black pod rot, underwent increases in genome sizes and gene numbers by different mechanisms.</title>
        <authorList>
            <person name="Ali S.S."/>
            <person name="Shao J."/>
            <person name="Lary D.J."/>
            <person name="Kronmiller B."/>
            <person name="Shen D."/>
            <person name="Strem M.D."/>
            <person name="Amoako-Attah I."/>
            <person name="Akrofi A.Y."/>
            <person name="Begoude B.A."/>
            <person name="Ten Hoopen G.M."/>
            <person name="Coulibaly K."/>
            <person name="Kebe B.I."/>
            <person name="Melnick R.L."/>
            <person name="Guiltinan M.J."/>
            <person name="Tyler B.M."/>
            <person name="Meinhardt L.W."/>
            <person name="Bailey B.A."/>
        </authorList>
    </citation>
    <scope>NUCLEOTIDE SEQUENCE [LARGE SCALE GENOMIC DNA]</scope>
    <source>
        <strain evidence="11">sbr112.9</strain>
    </source>
</reference>
<evidence type="ECO:0000256" key="7">
    <source>
        <dbReference type="ARBA" id="ARBA00022918"/>
    </source>
</evidence>
<dbReference type="InterPro" id="IPR036397">
    <property type="entry name" value="RNaseH_sf"/>
</dbReference>
<dbReference type="InterPro" id="IPR039537">
    <property type="entry name" value="Retrotran_Ty1/copia-like"/>
</dbReference>
<dbReference type="GO" id="GO:0004519">
    <property type="term" value="F:endonuclease activity"/>
    <property type="evidence" value="ECO:0007669"/>
    <property type="project" value="UniProtKB-KW"/>
</dbReference>
<keyword evidence="7" id="KW-0695">RNA-directed DNA polymerase</keyword>
<keyword evidence="1" id="KW-0540">Nuclease</keyword>
<evidence type="ECO:0000313" key="11">
    <source>
        <dbReference type="Proteomes" id="UP000237271"/>
    </source>
</evidence>
<keyword evidence="4" id="KW-0378">Hydrolase</keyword>
<dbReference type="Proteomes" id="UP000237271">
    <property type="component" value="Unassembled WGS sequence"/>
</dbReference>
<evidence type="ECO:0000256" key="9">
    <source>
        <dbReference type="ARBA" id="ARBA00023172"/>
    </source>
</evidence>
<dbReference type="GO" id="GO:0046872">
    <property type="term" value="F:metal ion binding"/>
    <property type="evidence" value="ECO:0007669"/>
    <property type="project" value="UniProtKB-KW"/>
</dbReference>
<name>A0A2P4YVS0_9STRA</name>
<keyword evidence="6" id="KW-0229">DNA integration</keyword>
<dbReference type="GO" id="GO:0006310">
    <property type="term" value="P:DNA recombination"/>
    <property type="evidence" value="ECO:0007669"/>
    <property type="project" value="UniProtKB-KW"/>
</dbReference>
<evidence type="ECO:0000313" key="10">
    <source>
        <dbReference type="EMBL" id="POM81908.1"/>
    </source>
</evidence>
<evidence type="ECO:0000256" key="8">
    <source>
        <dbReference type="ARBA" id="ARBA00022932"/>
    </source>
</evidence>
<dbReference type="GO" id="GO:0003887">
    <property type="term" value="F:DNA-directed DNA polymerase activity"/>
    <property type="evidence" value="ECO:0007669"/>
    <property type="project" value="UniProtKB-KW"/>
</dbReference>
<dbReference type="GO" id="GO:0016787">
    <property type="term" value="F:hydrolase activity"/>
    <property type="evidence" value="ECO:0007669"/>
    <property type="project" value="UniProtKB-KW"/>
</dbReference>
<dbReference type="AlphaFoldDB" id="A0A2P4YVS0"/>
<comment type="caution">
    <text evidence="10">The sequence shown here is derived from an EMBL/GenBank/DDBJ whole genome shotgun (WGS) entry which is preliminary data.</text>
</comment>
<protein>
    <submittedName>
        <fullName evidence="10">Retrotransposon protein, unclassified</fullName>
    </submittedName>
</protein>
<keyword evidence="8" id="KW-0239">DNA-directed DNA polymerase</keyword>
<keyword evidence="9" id="KW-0233">DNA recombination</keyword>
<evidence type="ECO:0000256" key="6">
    <source>
        <dbReference type="ARBA" id="ARBA00022908"/>
    </source>
</evidence>
<accession>A0A2P4YVS0</accession>
<dbReference type="InterPro" id="IPR012337">
    <property type="entry name" value="RNaseH-like_sf"/>
</dbReference>
<proteinExistence type="predicted"/>
<dbReference type="GO" id="GO:0003964">
    <property type="term" value="F:RNA-directed DNA polymerase activity"/>
    <property type="evidence" value="ECO:0007669"/>
    <property type="project" value="UniProtKB-KW"/>
</dbReference>
<dbReference type="GO" id="GO:0003676">
    <property type="term" value="F:nucleic acid binding"/>
    <property type="evidence" value="ECO:0007669"/>
    <property type="project" value="InterPro"/>
</dbReference>
<keyword evidence="11" id="KW-1185">Reference proteome</keyword>
<keyword evidence="8" id="KW-0808">Transferase</keyword>
<evidence type="ECO:0000256" key="2">
    <source>
        <dbReference type="ARBA" id="ARBA00022723"/>
    </source>
</evidence>
<evidence type="ECO:0000256" key="4">
    <source>
        <dbReference type="ARBA" id="ARBA00022801"/>
    </source>
</evidence>
<keyword evidence="8" id="KW-0548">Nucleotidyltransferase</keyword>
<dbReference type="PANTHER" id="PTHR42648">
    <property type="entry name" value="TRANSPOSASE, PUTATIVE-RELATED"/>
    <property type="match status" value="1"/>
</dbReference>